<organism evidence="1 2">
    <name type="scientific">Chryseobacterium geocarposphaerae</name>
    <dbReference type="NCBI Taxonomy" id="1416776"/>
    <lineage>
        <taxon>Bacteria</taxon>
        <taxon>Pseudomonadati</taxon>
        <taxon>Bacteroidota</taxon>
        <taxon>Flavobacteriia</taxon>
        <taxon>Flavobacteriales</taxon>
        <taxon>Weeksellaceae</taxon>
        <taxon>Chryseobacterium group</taxon>
        <taxon>Chryseobacterium</taxon>
    </lineage>
</organism>
<dbReference type="Proteomes" id="UP000228740">
    <property type="component" value="Unassembled WGS sequence"/>
</dbReference>
<keyword evidence="2" id="KW-1185">Reference proteome</keyword>
<name>A0A2M9BY62_9FLAO</name>
<dbReference type="RefSeq" id="WP_100378137.1">
    <property type="nucleotide sequence ID" value="NZ_PGFD01000003.1"/>
</dbReference>
<reference evidence="1 2" key="1">
    <citation type="submission" date="2017-11" db="EMBL/GenBank/DDBJ databases">
        <title>Genomic Encyclopedia of Archaeal and Bacterial Type Strains, Phase II (KMG-II): From Individual Species to Whole Genera.</title>
        <authorList>
            <person name="Goeker M."/>
        </authorList>
    </citation>
    <scope>NUCLEOTIDE SEQUENCE [LARGE SCALE GENOMIC DNA]</scope>
    <source>
        <strain evidence="1 2">DSM 27617</strain>
    </source>
</reference>
<accession>A0A2M9BY62</accession>
<evidence type="ECO:0000313" key="2">
    <source>
        <dbReference type="Proteomes" id="UP000228740"/>
    </source>
</evidence>
<gene>
    <name evidence="1" type="ORF">CLV73_3532</name>
</gene>
<dbReference type="AlphaFoldDB" id="A0A2M9BY62"/>
<evidence type="ECO:0000313" key="1">
    <source>
        <dbReference type="EMBL" id="PJJ63015.1"/>
    </source>
</evidence>
<comment type="caution">
    <text evidence="1">The sequence shown here is derived from an EMBL/GenBank/DDBJ whole genome shotgun (WGS) entry which is preliminary data.</text>
</comment>
<sequence length="95" mass="11644">MGNQKIELKEIHKENWKYILFESIDRELYIEIPYSPISFFQASIFIKLTNEEVRQHFEDNTFLIKLSEEISYHFNRYMSRSLSYCDFKLLYTKNS</sequence>
<dbReference type="OrthoDB" id="4691918at2"/>
<proteinExistence type="predicted"/>
<protein>
    <submittedName>
        <fullName evidence="1">Uncharacterized protein</fullName>
    </submittedName>
</protein>
<dbReference type="EMBL" id="PGFD01000003">
    <property type="protein sequence ID" value="PJJ63015.1"/>
    <property type="molecule type" value="Genomic_DNA"/>
</dbReference>